<dbReference type="InterPro" id="IPR029063">
    <property type="entry name" value="SAM-dependent_MTases_sf"/>
</dbReference>
<dbReference type="NCBIfam" id="NF001080">
    <property type="entry name" value="PRK00121.2-2"/>
    <property type="match status" value="1"/>
</dbReference>
<keyword evidence="4 7" id="KW-0808">Transferase</keyword>
<evidence type="ECO:0000256" key="1">
    <source>
        <dbReference type="ARBA" id="ARBA00000142"/>
    </source>
</evidence>
<dbReference type="Gene3D" id="3.40.50.150">
    <property type="entry name" value="Vaccinia Virus protein VP39"/>
    <property type="match status" value="1"/>
</dbReference>
<dbReference type="RefSeq" id="WP_264850782.1">
    <property type="nucleotide sequence ID" value="NZ_BRXR01000001.1"/>
</dbReference>
<dbReference type="Pfam" id="PF02390">
    <property type="entry name" value="Methyltransf_4"/>
    <property type="match status" value="1"/>
</dbReference>
<keyword evidence="3 7" id="KW-0489">Methyltransferase</keyword>
<dbReference type="Proteomes" id="UP001208567">
    <property type="component" value="Unassembled WGS sequence"/>
</dbReference>
<dbReference type="NCBIfam" id="TIGR00091">
    <property type="entry name" value="tRNA (guanosine(46)-N7)-methyltransferase TrmB"/>
    <property type="match status" value="1"/>
</dbReference>
<dbReference type="EMBL" id="BRXR01000001">
    <property type="protein sequence ID" value="GLC31477.1"/>
    <property type="molecule type" value="Genomic_DNA"/>
</dbReference>
<evidence type="ECO:0000313" key="9">
    <source>
        <dbReference type="Proteomes" id="UP001208567"/>
    </source>
</evidence>
<keyword evidence="9" id="KW-1185">Reference proteome</keyword>
<name>A0ABQ5N8J2_9CLOT</name>
<keyword evidence="5 7" id="KW-0949">S-adenosyl-L-methionine</keyword>
<evidence type="ECO:0000256" key="7">
    <source>
        <dbReference type="HAMAP-Rule" id="MF_01057"/>
    </source>
</evidence>
<feature type="binding site" evidence="7">
    <location>
        <position position="68"/>
    </location>
    <ligand>
        <name>S-adenosyl-L-methionine</name>
        <dbReference type="ChEBI" id="CHEBI:59789"/>
    </ligand>
</feature>
<evidence type="ECO:0000256" key="6">
    <source>
        <dbReference type="ARBA" id="ARBA00022694"/>
    </source>
</evidence>
<dbReference type="HAMAP" id="MF_01057">
    <property type="entry name" value="tRNA_methyltr_TrmB"/>
    <property type="match status" value="1"/>
</dbReference>
<feature type="binding site" evidence="7">
    <location>
        <position position="95"/>
    </location>
    <ligand>
        <name>S-adenosyl-L-methionine</name>
        <dbReference type="ChEBI" id="CHEBI:59789"/>
    </ligand>
</feature>
<accession>A0ABQ5N8J2</accession>
<dbReference type="PANTHER" id="PTHR23417">
    <property type="entry name" value="3-DEOXY-D-MANNO-OCTULOSONIC-ACID TRANSFERASE/TRNA GUANINE-N 7 - -METHYLTRANSFERASE"/>
    <property type="match status" value="1"/>
</dbReference>
<comment type="pathway">
    <text evidence="7">tRNA modification; N(7)-methylguanine-tRNA biosynthesis.</text>
</comment>
<dbReference type="CDD" id="cd02440">
    <property type="entry name" value="AdoMet_MTases"/>
    <property type="match status" value="1"/>
</dbReference>
<gene>
    <name evidence="7 8" type="primary">trmB</name>
    <name evidence="8" type="ORF">bsdE14_28870</name>
</gene>
<proteinExistence type="inferred from homology"/>
<feature type="binding site" evidence="7">
    <location>
        <begin position="190"/>
        <end position="193"/>
    </location>
    <ligand>
        <name>substrate</name>
    </ligand>
</feature>
<comment type="function">
    <text evidence="2 7">Catalyzes the formation of N(7)-methylguanine at position 46 (m7G46) in tRNA.</text>
</comment>
<comment type="caution">
    <text evidence="8">The sequence shown here is derived from an EMBL/GenBank/DDBJ whole genome shotgun (WGS) entry which is preliminary data.</text>
</comment>
<dbReference type="SUPFAM" id="SSF53335">
    <property type="entry name" value="S-adenosyl-L-methionine-dependent methyltransferases"/>
    <property type="match status" value="1"/>
</dbReference>
<reference evidence="8 9" key="1">
    <citation type="journal article" date="2024" name="Int. J. Syst. Evol. Microbiol.">
        <title>Clostridium omnivorum sp. nov., isolated from anoxic soil under the treatment of reductive soil disinfestation.</title>
        <authorList>
            <person name="Ueki A."/>
            <person name="Tonouchi A."/>
            <person name="Kaku N."/>
            <person name="Honma S."/>
            <person name="Ueki K."/>
        </authorList>
    </citation>
    <scope>NUCLEOTIDE SEQUENCE [LARGE SCALE GENOMIC DNA]</scope>
    <source>
        <strain evidence="8 9">E14</strain>
    </source>
</reference>
<evidence type="ECO:0000256" key="4">
    <source>
        <dbReference type="ARBA" id="ARBA00022679"/>
    </source>
</evidence>
<protein>
    <recommendedName>
        <fullName evidence="7">tRNA (guanine-N(7)-)-methyltransferase</fullName>
        <ecNumber evidence="7">2.1.1.33</ecNumber>
    </recommendedName>
    <alternativeName>
        <fullName evidence="7">tRNA (guanine(46)-N(7))-methyltransferase</fullName>
    </alternativeName>
    <alternativeName>
        <fullName evidence="7">tRNA(m7G46)-methyltransferase</fullName>
    </alternativeName>
</protein>
<dbReference type="EC" id="2.1.1.33" evidence="7"/>
<dbReference type="InterPro" id="IPR003358">
    <property type="entry name" value="tRNA_(Gua-N-7)_MeTrfase_Trmb"/>
</dbReference>
<evidence type="ECO:0000256" key="3">
    <source>
        <dbReference type="ARBA" id="ARBA00022603"/>
    </source>
</evidence>
<organism evidence="8 9">
    <name type="scientific">Clostridium omnivorum</name>
    <dbReference type="NCBI Taxonomy" id="1604902"/>
    <lineage>
        <taxon>Bacteria</taxon>
        <taxon>Bacillati</taxon>
        <taxon>Bacillota</taxon>
        <taxon>Clostridia</taxon>
        <taxon>Eubacteriales</taxon>
        <taxon>Clostridiaceae</taxon>
        <taxon>Clostridium</taxon>
    </lineage>
</organism>
<comment type="catalytic activity">
    <reaction evidence="1 7">
        <text>guanosine(46) in tRNA + S-adenosyl-L-methionine = N(7)-methylguanosine(46) in tRNA + S-adenosyl-L-homocysteine</text>
        <dbReference type="Rhea" id="RHEA:42708"/>
        <dbReference type="Rhea" id="RHEA-COMP:10188"/>
        <dbReference type="Rhea" id="RHEA-COMP:10189"/>
        <dbReference type="ChEBI" id="CHEBI:57856"/>
        <dbReference type="ChEBI" id="CHEBI:59789"/>
        <dbReference type="ChEBI" id="CHEBI:74269"/>
        <dbReference type="ChEBI" id="CHEBI:74480"/>
        <dbReference type="EC" id="2.1.1.33"/>
    </reaction>
</comment>
<keyword evidence="6 7" id="KW-0819">tRNA processing</keyword>
<feature type="binding site" evidence="7">
    <location>
        <position position="117"/>
    </location>
    <ligand>
        <name>S-adenosyl-L-methionine</name>
        <dbReference type="ChEBI" id="CHEBI:59789"/>
    </ligand>
</feature>
<evidence type="ECO:0000256" key="2">
    <source>
        <dbReference type="ARBA" id="ARBA00003015"/>
    </source>
</evidence>
<dbReference type="PROSITE" id="PS51625">
    <property type="entry name" value="SAM_MT_TRMB"/>
    <property type="match status" value="1"/>
</dbReference>
<feature type="binding site" evidence="7">
    <location>
        <position position="121"/>
    </location>
    <ligand>
        <name>substrate</name>
    </ligand>
</feature>
<dbReference type="InterPro" id="IPR055361">
    <property type="entry name" value="tRNA_methyltr_TrmB_bact"/>
</dbReference>
<dbReference type="PANTHER" id="PTHR23417:SF14">
    <property type="entry name" value="PENTACOTRIPEPTIDE-REPEAT REGION OF PRORP DOMAIN-CONTAINING PROTEIN"/>
    <property type="match status" value="1"/>
</dbReference>
<feature type="binding site" evidence="7">
    <location>
        <position position="153"/>
    </location>
    <ligand>
        <name>substrate</name>
    </ligand>
</feature>
<evidence type="ECO:0000256" key="5">
    <source>
        <dbReference type="ARBA" id="ARBA00022691"/>
    </source>
</evidence>
<comment type="similarity">
    <text evidence="7">Belongs to the class I-like SAM-binding methyltransferase superfamily. TrmB family.</text>
</comment>
<comment type="caution">
    <text evidence="7">Lacks conserved residue(s) required for the propagation of feature annotation.</text>
</comment>
<feature type="binding site" evidence="7">
    <location>
        <position position="43"/>
    </location>
    <ligand>
        <name>S-adenosyl-L-methionine</name>
        <dbReference type="ChEBI" id="CHEBI:59789"/>
    </ligand>
</feature>
<sequence>MRLRKKWWARPELEDSPLFVAKPHDYCGKWQEVFGNNNDIHLELGCGRGRFLSEKARLNPDINYIGIDLKDEVLIYTLKRVQEAEVNNARIAALNIQLIDGVFEKDEISKIYINFCNPWPKDRHKKRRLTHTKFLTEYKKFLKPGSEIWFKTDDVGLFEESIQYFNESSFEIIYLTYDLHNSDFKYNVVTEYESKFTELGMKTMFLIGKIK</sequence>
<evidence type="ECO:0000313" key="8">
    <source>
        <dbReference type="EMBL" id="GLC31477.1"/>
    </source>
</evidence>